<dbReference type="Gene3D" id="3.30.750.24">
    <property type="entry name" value="STAS domain"/>
    <property type="match status" value="1"/>
</dbReference>
<feature type="domain" description="STAS" evidence="1">
    <location>
        <begin position="19"/>
        <end position="88"/>
    </location>
</feature>
<sequence>MEIKTEEYHICYDRDTATVSFSGSLRLSGIEEYQPIIQLLGHVADTQSEKIILNLQQLQFLNSSGISMLSKFIIEMRKKPGVQMTVQGSKSVAWQGKSLKNLQRLMPALVVELV</sequence>
<evidence type="ECO:0000259" key="1">
    <source>
        <dbReference type="PROSITE" id="PS50801"/>
    </source>
</evidence>
<name>A0ABU8YLP6_9CYAN</name>
<reference evidence="2 3" key="1">
    <citation type="journal article" date="2020" name="Harmful Algae">
        <title>Molecular and morphological characterization of a novel dihydroanatoxin-a producing Microcoleus species (cyanobacteria) from the Russian River, California, USA.</title>
        <authorList>
            <person name="Conklin K.Y."/>
            <person name="Stancheva R."/>
            <person name="Otten T.G."/>
            <person name="Fadness R."/>
            <person name="Boyer G.L."/>
            <person name="Read B."/>
            <person name="Zhang X."/>
            <person name="Sheath R.G."/>
        </authorList>
    </citation>
    <scope>NUCLEOTIDE SEQUENCE [LARGE SCALE GENOMIC DNA]</scope>
    <source>
        <strain evidence="2 3">PTRS2</strain>
    </source>
</reference>
<dbReference type="PROSITE" id="PS50801">
    <property type="entry name" value="STAS"/>
    <property type="match status" value="1"/>
</dbReference>
<dbReference type="NCBIfam" id="NF047705">
    <property type="entry name" value="slr1659_superfam"/>
    <property type="match status" value="1"/>
</dbReference>
<keyword evidence="3" id="KW-1185">Reference proteome</keyword>
<protein>
    <submittedName>
        <fullName evidence="2">STAS domain-containing protein</fullName>
    </submittedName>
</protein>
<comment type="caution">
    <text evidence="2">The sequence shown here is derived from an EMBL/GenBank/DDBJ whole genome shotgun (WGS) entry which is preliminary data.</text>
</comment>
<dbReference type="Proteomes" id="UP001384579">
    <property type="component" value="Unassembled WGS sequence"/>
</dbReference>
<dbReference type="RefSeq" id="WP_340519283.1">
    <property type="nucleotide sequence ID" value="NZ_JBBLXS010000113.1"/>
</dbReference>
<accession>A0ABU8YLP6</accession>
<proteinExistence type="predicted"/>
<evidence type="ECO:0000313" key="3">
    <source>
        <dbReference type="Proteomes" id="UP001384579"/>
    </source>
</evidence>
<dbReference type="InterPro" id="IPR036513">
    <property type="entry name" value="STAS_dom_sf"/>
</dbReference>
<dbReference type="InterPro" id="IPR002645">
    <property type="entry name" value="STAS_dom"/>
</dbReference>
<dbReference type="EMBL" id="JBBLXS010000113">
    <property type="protein sequence ID" value="MEK0185343.1"/>
    <property type="molecule type" value="Genomic_DNA"/>
</dbReference>
<dbReference type="SUPFAM" id="SSF52091">
    <property type="entry name" value="SpoIIaa-like"/>
    <property type="match status" value="1"/>
</dbReference>
<evidence type="ECO:0000313" key="2">
    <source>
        <dbReference type="EMBL" id="MEK0185343.1"/>
    </source>
</evidence>
<organism evidence="2 3">
    <name type="scientific">Microcoleus anatoxicus PTRS2</name>
    <dbReference type="NCBI Taxonomy" id="2705321"/>
    <lineage>
        <taxon>Bacteria</taxon>
        <taxon>Bacillati</taxon>
        <taxon>Cyanobacteriota</taxon>
        <taxon>Cyanophyceae</taxon>
        <taxon>Oscillatoriophycideae</taxon>
        <taxon>Oscillatoriales</taxon>
        <taxon>Microcoleaceae</taxon>
        <taxon>Microcoleus</taxon>
        <taxon>Microcoleus anatoxicus</taxon>
    </lineage>
</organism>
<dbReference type="Pfam" id="PF01740">
    <property type="entry name" value="STAS"/>
    <property type="match status" value="1"/>
</dbReference>
<gene>
    <name evidence="2" type="ORF">WMG39_10770</name>
</gene>